<dbReference type="NCBIfam" id="NF003818">
    <property type="entry name" value="PRK05409.1"/>
    <property type="match status" value="1"/>
</dbReference>
<dbReference type="Proteomes" id="UP001363010">
    <property type="component" value="Unassembled WGS sequence"/>
</dbReference>
<evidence type="ECO:0000313" key="1">
    <source>
        <dbReference type="EMBL" id="MEJ8823731.1"/>
    </source>
</evidence>
<dbReference type="SUPFAM" id="SSF51658">
    <property type="entry name" value="Xylose isomerase-like"/>
    <property type="match status" value="1"/>
</dbReference>
<dbReference type="InterPro" id="IPR007801">
    <property type="entry name" value="MbnB/TglH/ChrH"/>
</dbReference>
<dbReference type="PANTHER" id="PTHR42194:SF1">
    <property type="entry name" value="UPF0276 PROTEIN HI_1600"/>
    <property type="match status" value="1"/>
</dbReference>
<protein>
    <submittedName>
        <fullName evidence="1">DUF692 family multinuclear iron-containing protein</fullName>
    </submittedName>
</protein>
<accession>A0ABU8W3B9</accession>
<sequence>MEFARLMSLPALGVGLLLNPDTLASPEAEGAYQYLSIIPDRFWLDAGTGAADRHRELRPSVAALDLLAERVPIICHSIGLSIGSASLFDTGHLEQIARWQRRYRFAWHSDHLAFSRLAEHGVEVNAAVTLPLTRDDESLDLLVERIAAIQSQVQGPFLLENNVYFVIPPDEPYSEAAFLNELCSRSGCGLLLDLHNLYVNATNHGFAAEALLDELDLRQVVEIHIAGGDELAGFYTDSHAGPVANAVWPLLERTLRAAPWVRGVTFEYHESYAGLLSKGGVARELRRAREIWERYCRGAP</sequence>
<dbReference type="Pfam" id="PF05114">
    <property type="entry name" value="MbnB_TglH_ChrH"/>
    <property type="match status" value="1"/>
</dbReference>
<name>A0ABU8W3B9_9BURK</name>
<keyword evidence="2" id="KW-1185">Reference proteome</keyword>
<evidence type="ECO:0000313" key="2">
    <source>
        <dbReference type="Proteomes" id="UP001363010"/>
    </source>
</evidence>
<organism evidence="1 2">
    <name type="scientific">Variovorax humicola</name>
    <dbReference type="NCBI Taxonomy" id="1769758"/>
    <lineage>
        <taxon>Bacteria</taxon>
        <taxon>Pseudomonadati</taxon>
        <taxon>Pseudomonadota</taxon>
        <taxon>Betaproteobacteria</taxon>
        <taxon>Burkholderiales</taxon>
        <taxon>Comamonadaceae</taxon>
        <taxon>Variovorax</taxon>
    </lineage>
</organism>
<dbReference type="RefSeq" id="WP_340364759.1">
    <property type="nucleotide sequence ID" value="NZ_JBBKZV010000009.1"/>
</dbReference>
<gene>
    <name evidence="1" type="ORF">WKW80_17095</name>
</gene>
<comment type="caution">
    <text evidence="1">The sequence shown here is derived from an EMBL/GenBank/DDBJ whole genome shotgun (WGS) entry which is preliminary data.</text>
</comment>
<dbReference type="InterPro" id="IPR036237">
    <property type="entry name" value="Xyl_isomerase-like_sf"/>
</dbReference>
<dbReference type="Gene3D" id="3.20.20.150">
    <property type="entry name" value="Divalent-metal-dependent TIM barrel enzymes"/>
    <property type="match status" value="1"/>
</dbReference>
<reference evidence="1 2" key="1">
    <citation type="submission" date="2024-03" db="EMBL/GenBank/DDBJ databases">
        <title>Novel species of the genus Variovorax.</title>
        <authorList>
            <person name="Liu Q."/>
            <person name="Xin Y.-H."/>
        </authorList>
    </citation>
    <scope>NUCLEOTIDE SEQUENCE [LARGE SCALE GENOMIC DNA]</scope>
    <source>
        <strain evidence="1 2">KACC 18501</strain>
    </source>
</reference>
<proteinExistence type="predicted"/>
<dbReference type="EMBL" id="JBBKZV010000009">
    <property type="protein sequence ID" value="MEJ8823731.1"/>
    <property type="molecule type" value="Genomic_DNA"/>
</dbReference>
<dbReference type="PANTHER" id="PTHR42194">
    <property type="entry name" value="UPF0276 PROTEIN HI_1600"/>
    <property type="match status" value="1"/>
</dbReference>